<organism evidence="1 2">
    <name type="scientific">Caballeronia arvi</name>
    <dbReference type="NCBI Taxonomy" id="1777135"/>
    <lineage>
        <taxon>Bacteria</taxon>
        <taxon>Pseudomonadati</taxon>
        <taxon>Pseudomonadota</taxon>
        <taxon>Betaproteobacteria</taxon>
        <taxon>Burkholderiales</taxon>
        <taxon>Burkholderiaceae</taxon>
        <taxon>Caballeronia</taxon>
    </lineage>
</organism>
<name>A0A158L1U9_9BURK</name>
<evidence type="ECO:0000313" key="1">
    <source>
        <dbReference type="EMBL" id="SAL86933.1"/>
    </source>
</evidence>
<dbReference type="RefSeq" id="WP_143749437.1">
    <property type="nucleotide sequence ID" value="NZ_FCOM02000081.1"/>
</dbReference>
<dbReference type="OrthoDB" id="9026016at2"/>
<reference evidence="1" key="1">
    <citation type="submission" date="2016-01" db="EMBL/GenBank/DDBJ databases">
        <authorList>
            <person name="Peeters C."/>
        </authorList>
    </citation>
    <scope>NUCLEOTIDE SEQUENCE [LARGE SCALE GENOMIC DNA]</scope>
    <source>
        <strain evidence="1">LMG 29317</strain>
    </source>
</reference>
<dbReference type="EMBL" id="FCOM02000081">
    <property type="protein sequence ID" value="SAL86933.1"/>
    <property type="molecule type" value="Genomic_DNA"/>
</dbReference>
<protein>
    <submittedName>
        <fullName evidence="1">Uncharacterized protein</fullName>
    </submittedName>
</protein>
<gene>
    <name evidence="1" type="ORF">AWB74_07903</name>
</gene>
<accession>A0A158L1U9</accession>
<sequence length="84" mass="9227">MPQTYEYNGFTLQIAIEHDFHRSPPCSSQLGYVAVVRICQPGTMLSWFSPLRLGEAGGRSFASRAEALDGGFSAAQRMVDDLLC</sequence>
<evidence type="ECO:0000313" key="2">
    <source>
        <dbReference type="Proteomes" id="UP000055019"/>
    </source>
</evidence>
<dbReference type="AlphaFoldDB" id="A0A158L1U9"/>
<keyword evidence="2" id="KW-1185">Reference proteome</keyword>
<proteinExistence type="predicted"/>
<dbReference type="Proteomes" id="UP000055019">
    <property type="component" value="Unassembled WGS sequence"/>
</dbReference>
<comment type="caution">
    <text evidence="1">The sequence shown here is derived from an EMBL/GenBank/DDBJ whole genome shotgun (WGS) entry which is preliminary data.</text>
</comment>